<reference evidence="2 3" key="1">
    <citation type="submission" date="2020-03" db="EMBL/GenBank/DDBJ databases">
        <title>Soil Listeria distribution.</title>
        <authorList>
            <person name="Liao J."/>
            <person name="Wiedmann M."/>
        </authorList>
    </citation>
    <scope>NUCLEOTIDE SEQUENCE [LARGE SCALE GENOMIC DNA]</scope>
    <source>
        <strain evidence="2 3">FSL L7-0123</strain>
    </source>
</reference>
<proteinExistence type="predicted"/>
<evidence type="ECO:0000313" key="3">
    <source>
        <dbReference type="Proteomes" id="UP000559864"/>
    </source>
</evidence>
<feature type="region of interest" description="Disordered" evidence="1">
    <location>
        <begin position="62"/>
        <end position="108"/>
    </location>
</feature>
<sequence>MQMITKAEKTKVTSLFNLLAEANGEDPNDLLHQLKVKELEKNNIDEGSRMLLQQMAKLQVENSQLRKKQGESPKENGVDLMTNKVTHSKQEEQLKPTDENSNKRKEDE</sequence>
<accession>A0A7X0ZES4</accession>
<gene>
    <name evidence="2" type="ORF">HCB49_14135</name>
</gene>
<protein>
    <submittedName>
        <fullName evidence="2">Uncharacterized protein</fullName>
    </submittedName>
</protein>
<dbReference type="EMBL" id="JAARZC010000007">
    <property type="protein sequence ID" value="MBC2251130.1"/>
    <property type="molecule type" value="Genomic_DNA"/>
</dbReference>
<comment type="caution">
    <text evidence="2">The sequence shown here is derived from an EMBL/GenBank/DDBJ whole genome shotgun (WGS) entry which is preliminary data.</text>
</comment>
<feature type="compositionally biased region" description="Basic and acidic residues" evidence="1">
    <location>
        <begin position="88"/>
        <end position="108"/>
    </location>
</feature>
<dbReference type="RefSeq" id="WP_185605321.1">
    <property type="nucleotide sequence ID" value="NZ_JAARZC010000007.1"/>
</dbReference>
<name>A0A7X0ZES4_9LIST</name>
<dbReference type="AlphaFoldDB" id="A0A7X0ZES4"/>
<organism evidence="2 3">
    <name type="scientific">Listeria cossartiae subsp. cayugensis</name>
    <dbReference type="NCBI Taxonomy" id="2713505"/>
    <lineage>
        <taxon>Bacteria</taxon>
        <taxon>Bacillati</taxon>
        <taxon>Bacillota</taxon>
        <taxon>Bacilli</taxon>
        <taxon>Bacillales</taxon>
        <taxon>Listeriaceae</taxon>
        <taxon>Listeria</taxon>
        <taxon>Listeria cossartiae</taxon>
    </lineage>
</organism>
<feature type="compositionally biased region" description="Basic and acidic residues" evidence="1">
    <location>
        <begin position="68"/>
        <end position="77"/>
    </location>
</feature>
<evidence type="ECO:0000313" key="2">
    <source>
        <dbReference type="EMBL" id="MBC2251130.1"/>
    </source>
</evidence>
<dbReference type="Proteomes" id="UP000559864">
    <property type="component" value="Unassembled WGS sequence"/>
</dbReference>
<evidence type="ECO:0000256" key="1">
    <source>
        <dbReference type="SAM" id="MobiDB-lite"/>
    </source>
</evidence>